<gene>
    <name evidence="7" type="ORF">F4Y42_05340</name>
</gene>
<protein>
    <recommendedName>
        <fullName evidence="4">Acyl-peptide hydrolase</fullName>
    </recommendedName>
    <alternativeName>
        <fullName evidence="3">Acylaminoacyl-peptidase</fullName>
    </alternativeName>
</protein>
<sequence length="626" mass="68825">MTSPLQLEDYAPWRQRFRSGSLGYVYVAPENPSMGIVHGSLDGPAQRVFTWDIGSGDLRPLLPEDDSPAYCWLGPKGDYIYYLQDEKGSELGHLVRVPMAGGKPEDLTPDLPPYTLRGFDISRNGDFLAFDAVYGNRYWFFCISLEPDGIGSPRLVYKAREETWACHLSYDGSLLAVKSTHRAPHSRRYTTLAFNTNSCEQVAELWDGSDYSVEPVQFSPVQGDERLLAASNASGALLPLLWDPRTNERRDITVPSAVGSVHPLDWSPDGSKLLVQTKTEKHEGLFTYDLDDEGLLPLRHEPGTFRGRAGPFHTGTAASFFAPDGTVWAQWSDASHPSRLLSLTSATRPKSVLPVGNCPPGRPLRSVAFPSSDGVPVQAWLGMPSSSAETEGPFPTILHVHGGPSGAASNTFDAPSQAWLDHGFAYLTVNYRGSTGFGRDFQEKINGDVGRWELEDMLAARRWLIGEGIADPNGILLEGGSYGGFLTVWALSQAPDLWAGGIAPVAIVDWTMNYEDSSAAMKGWARMIFDGPPQDKPELYRDRSPLTHAAAIQAPLLIVQGRRDSRATPRQMEHFEREMDALQKDFTLVWLDSGHGLPSAAAAEHIQETHLKFAYRVLGLQGRDAD</sequence>
<dbReference type="SUPFAM" id="SSF53474">
    <property type="entry name" value="alpha/beta-Hydrolases"/>
    <property type="match status" value="1"/>
</dbReference>
<evidence type="ECO:0000256" key="1">
    <source>
        <dbReference type="ARBA" id="ARBA00022801"/>
    </source>
</evidence>
<dbReference type="PANTHER" id="PTHR42776">
    <property type="entry name" value="SERINE PEPTIDASE S9 FAMILY MEMBER"/>
    <property type="match status" value="1"/>
</dbReference>
<evidence type="ECO:0000256" key="4">
    <source>
        <dbReference type="ARBA" id="ARBA00032596"/>
    </source>
</evidence>
<name>A0A6B0YTS4_9CHLR</name>
<accession>A0A6B0YTS4</accession>
<evidence type="ECO:0000256" key="3">
    <source>
        <dbReference type="ARBA" id="ARBA00032284"/>
    </source>
</evidence>
<feature type="domain" description="Peptidase S9 prolyl oligopeptidase catalytic" evidence="6">
    <location>
        <begin position="412"/>
        <end position="619"/>
    </location>
</feature>
<evidence type="ECO:0000259" key="6">
    <source>
        <dbReference type="Pfam" id="PF00326"/>
    </source>
</evidence>
<dbReference type="PRINTS" id="PR00862">
    <property type="entry name" value="PROLIGOPTASE"/>
</dbReference>
<comment type="function">
    <text evidence="5">This enzyme catalyzes the hydrolysis of the N-terminal peptide bond of an N-acetylated peptide to generate an N-acetylated amino acid and a peptide with a free N-terminus. It preferentially cleaves off Ac-Ala, Ac-Met and Ac-Ser. Also, involved in the degradation of oxidized and glycated proteins.</text>
</comment>
<evidence type="ECO:0000313" key="7">
    <source>
        <dbReference type="EMBL" id="MXY92858.1"/>
    </source>
</evidence>
<dbReference type="InterPro" id="IPR002470">
    <property type="entry name" value="Peptidase_S9A"/>
</dbReference>
<dbReference type="InterPro" id="IPR029058">
    <property type="entry name" value="AB_hydrolase_fold"/>
</dbReference>
<dbReference type="Pfam" id="PF00326">
    <property type="entry name" value="Peptidase_S9"/>
    <property type="match status" value="1"/>
</dbReference>
<evidence type="ECO:0000256" key="2">
    <source>
        <dbReference type="ARBA" id="ARBA00022990"/>
    </source>
</evidence>
<dbReference type="Gene3D" id="3.40.50.1820">
    <property type="entry name" value="alpha/beta hydrolase"/>
    <property type="match status" value="1"/>
</dbReference>
<dbReference type="EMBL" id="VXRG01000045">
    <property type="protein sequence ID" value="MXY92858.1"/>
    <property type="molecule type" value="Genomic_DNA"/>
</dbReference>
<comment type="caution">
    <text evidence="7">The sequence shown here is derived from an EMBL/GenBank/DDBJ whole genome shotgun (WGS) entry which is preliminary data.</text>
</comment>
<organism evidence="7">
    <name type="scientific">Caldilineaceae bacterium SB0664_bin_27</name>
    <dbReference type="NCBI Taxonomy" id="2605260"/>
    <lineage>
        <taxon>Bacteria</taxon>
        <taxon>Bacillati</taxon>
        <taxon>Chloroflexota</taxon>
        <taxon>Caldilineae</taxon>
        <taxon>Caldilineales</taxon>
        <taxon>Caldilineaceae</taxon>
    </lineage>
</organism>
<dbReference type="AlphaFoldDB" id="A0A6B0YTS4"/>
<dbReference type="PROSITE" id="PS00708">
    <property type="entry name" value="PRO_ENDOPEP_SER"/>
    <property type="match status" value="1"/>
</dbReference>
<evidence type="ECO:0000256" key="5">
    <source>
        <dbReference type="ARBA" id="ARBA00045885"/>
    </source>
</evidence>
<reference evidence="7" key="1">
    <citation type="submission" date="2019-09" db="EMBL/GenBank/DDBJ databases">
        <title>Characterisation of the sponge microbiome using genome-centric metagenomics.</title>
        <authorList>
            <person name="Engelberts J.P."/>
            <person name="Robbins S.J."/>
            <person name="De Goeij J.M."/>
            <person name="Aranda M."/>
            <person name="Bell S.C."/>
            <person name="Webster N.S."/>
        </authorList>
    </citation>
    <scope>NUCLEOTIDE SEQUENCE</scope>
    <source>
        <strain evidence="7">SB0664_bin_27</strain>
    </source>
</reference>
<dbReference type="InterPro" id="IPR002471">
    <property type="entry name" value="Pept_S9_AS"/>
</dbReference>
<keyword evidence="1" id="KW-0378">Hydrolase</keyword>
<dbReference type="GO" id="GO:0004252">
    <property type="term" value="F:serine-type endopeptidase activity"/>
    <property type="evidence" value="ECO:0007669"/>
    <property type="project" value="InterPro"/>
</dbReference>
<dbReference type="GO" id="GO:0006508">
    <property type="term" value="P:proteolysis"/>
    <property type="evidence" value="ECO:0007669"/>
    <property type="project" value="InterPro"/>
</dbReference>
<proteinExistence type="predicted"/>
<dbReference type="InterPro" id="IPR001375">
    <property type="entry name" value="Peptidase_S9_cat"/>
</dbReference>
<dbReference type="Gene3D" id="2.120.10.30">
    <property type="entry name" value="TolB, C-terminal domain"/>
    <property type="match status" value="1"/>
</dbReference>
<dbReference type="InterPro" id="IPR011042">
    <property type="entry name" value="6-blade_b-propeller_TolB-like"/>
</dbReference>
<keyword evidence="2" id="KW-0007">Acetylation</keyword>
<dbReference type="SUPFAM" id="SSF82171">
    <property type="entry name" value="DPP6 N-terminal domain-like"/>
    <property type="match status" value="1"/>
</dbReference>
<dbReference type="PANTHER" id="PTHR42776:SF27">
    <property type="entry name" value="DIPEPTIDYL PEPTIDASE FAMILY MEMBER 6"/>
    <property type="match status" value="1"/>
</dbReference>